<evidence type="ECO:0000313" key="2">
    <source>
        <dbReference type="EMBL" id="CAE7543093.1"/>
    </source>
</evidence>
<feature type="compositionally biased region" description="Acidic residues" evidence="1">
    <location>
        <begin position="439"/>
        <end position="450"/>
    </location>
</feature>
<dbReference type="OrthoDB" id="447902at2759"/>
<feature type="compositionally biased region" description="Acidic residues" evidence="1">
    <location>
        <begin position="412"/>
        <end position="432"/>
    </location>
</feature>
<evidence type="ECO:0000256" key="1">
    <source>
        <dbReference type="SAM" id="MobiDB-lite"/>
    </source>
</evidence>
<dbReference type="Proteomes" id="UP000601435">
    <property type="component" value="Unassembled WGS sequence"/>
</dbReference>
<organism evidence="2 3">
    <name type="scientific">Symbiodinium necroappetens</name>
    <dbReference type="NCBI Taxonomy" id="1628268"/>
    <lineage>
        <taxon>Eukaryota</taxon>
        <taxon>Sar</taxon>
        <taxon>Alveolata</taxon>
        <taxon>Dinophyceae</taxon>
        <taxon>Suessiales</taxon>
        <taxon>Symbiodiniaceae</taxon>
        <taxon>Symbiodinium</taxon>
    </lineage>
</organism>
<keyword evidence="3" id="KW-1185">Reference proteome</keyword>
<sequence>MLSQLAALCELDEQAAHFPWRSCAAMSAGARAETLSAMRQEWSFCNRFIDTLQPGSQLHTQLGVTRYQPYRDLMIKAESFDFDASRMSEQQSAGFRETVAAFCGCTGANSDALLSSLPSELAFNDVRDCARRGQKSETSDIINLHAIGVKSCTKRPSGCETLELTTADWQKPLRGKGIKCRVHNALKCTDAELGVSAEGLTRHKSNRALTKPHVFHQRLRLLKLLQRRWENCTGDDDERHEHVVQGFKLMWSCRLVPRGSFLQWTASRSEDVRQLVLSSGPHGVLLLPLKAVRDEDSECFSISEYKVPRELVEVGPVDKAEVALAAVTLDKHGKLAWKQSTPFMSLPEFVADHTILEVQASLLCSLCSAMKLKGHSKLSHRRRVEAFLQELGRSQDYITGILEELPEKEAPDAEEDERLEGQTDDEEEEDLMQDLHEQEAEEDEKQEETEPPVPAAAQGAAEEGIPGNAGQAERAEAPGLRDVDMPEAEDDAGGAA</sequence>
<name>A0A812TUI7_9DINO</name>
<evidence type="ECO:0000313" key="3">
    <source>
        <dbReference type="Proteomes" id="UP000601435"/>
    </source>
</evidence>
<protein>
    <submittedName>
        <fullName evidence="2">Icmt-1 protein</fullName>
    </submittedName>
</protein>
<dbReference type="AlphaFoldDB" id="A0A812TUI7"/>
<accession>A0A812TUI7</accession>
<comment type="caution">
    <text evidence="2">The sequence shown here is derived from an EMBL/GenBank/DDBJ whole genome shotgun (WGS) entry which is preliminary data.</text>
</comment>
<dbReference type="EMBL" id="CAJNJA010025439">
    <property type="protein sequence ID" value="CAE7543093.1"/>
    <property type="molecule type" value="Genomic_DNA"/>
</dbReference>
<proteinExistence type="predicted"/>
<feature type="compositionally biased region" description="Basic and acidic residues" evidence="1">
    <location>
        <begin position="473"/>
        <end position="484"/>
    </location>
</feature>
<reference evidence="2" key="1">
    <citation type="submission" date="2021-02" db="EMBL/GenBank/DDBJ databases">
        <authorList>
            <person name="Dougan E. K."/>
            <person name="Rhodes N."/>
            <person name="Thang M."/>
            <person name="Chan C."/>
        </authorList>
    </citation>
    <scope>NUCLEOTIDE SEQUENCE</scope>
</reference>
<feature type="non-terminal residue" evidence="2">
    <location>
        <position position="1"/>
    </location>
</feature>
<feature type="region of interest" description="Disordered" evidence="1">
    <location>
        <begin position="403"/>
        <end position="496"/>
    </location>
</feature>
<gene>
    <name evidence="2" type="primary">icmt-1</name>
    <name evidence="2" type="ORF">SNEC2469_LOCUS15636</name>
</gene>
<feature type="compositionally biased region" description="Acidic residues" evidence="1">
    <location>
        <begin position="485"/>
        <end position="496"/>
    </location>
</feature>